<comment type="similarity">
    <text evidence="1">Belongs to the universal stress protein A family.</text>
</comment>
<dbReference type="PANTHER" id="PTHR46268:SF6">
    <property type="entry name" value="UNIVERSAL STRESS PROTEIN UP12"/>
    <property type="match status" value="1"/>
</dbReference>
<protein>
    <submittedName>
        <fullName evidence="3">Universal stress protein family protein</fullName>
    </submittedName>
</protein>
<organism evidence="3 4">
    <name type="scientific">Corynebacterium massiliense DSM 45435</name>
    <dbReference type="NCBI Taxonomy" id="1121364"/>
    <lineage>
        <taxon>Bacteria</taxon>
        <taxon>Bacillati</taxon>
        <taxon>Actinomycetota</taxon>
        <taxon>Actinomycetes</taxon>
        <taxon>Mycobacteriales</taxon>
        <taxon>Corynebacteriaceae</taxon>
        <taxon>Corynebacterium</taxon>
    </lineage>
</organism>
<dbReference type="SUPFAM" id="SSF52402">
    <property type="entry name" value="Adenine nucleotide alpha hydrolases-like"/>
    <property type="match status" value="2"/>
</dbReference>
<keyword evidence="4" id="KW-1185">Reference proteome</keyword>
<name>A0ABY7U9N1_9CORY</name>
<dbReference type="EMBL" id="CP063189">
    <property type="protein sequence ID" value="WCZ33410.1"/>
    <property type="molecule type" value="Genomic_DNA"/>
</dbReference>
<evidence type="ECO:0000259" key="2">
    <source>
        <dbReference type="Pfam" id="PF00582"/>
    </source>
</evidence>
<accession>A0ABY7U9N1</accession>
<dbReference type="CDD" id="cd00293">
    <property type="entry name" value="USP-like"/>
    <property type="match status" value="2"/>
</dbReference>
<dbReference type="Proteomes" id="UP001220064">
    <property type="component" value="Chromosome"/>
</dbReference>
<feature type="domain" description="UspA" evidence="2">
    <location>
        <begin position="189"/>
        <end position="319"/>
    </location>
</feature>
<feature type="domain" description="UspA" evidence="2">
    <location>
        <begin position="23"/>
        <end position="162"/>
    </location>
</feature>
<dbReference type="PANTHER" id="PTHR46268">
    <property type="entry name" value="STRESS RESPONSE PROTEIN NHAX"/>
    <property type="match status" value="1"/>
</dbReference>
<dbReference type="Pfam" id="PF00582">
    <property type="entry name" value="Usp"/>
    <property type="match status" value="2"/>
</dbReference>
<dbReference type="Gene3D" id="3.40.50.12370">
    <property type="match status" value="1"/>
</dbReference>
<dbReference type="RefSeq" id="WP_022863313.1">
    <property type="nucleotide sequence ID" value="NZ_ATVG01000009.1"/>
</dbReference>
<gene>
    <name evidence="3" type="ORF">CMASS_10010</name>
</gene>
<sequence>MSIPASHPHHRPTPLLDSERAIRVLIAWNPSSTRADAIDFAAWLGRTARITVRVLSTFVEPWPAASLHKLGGKYGKWFTKEADRCRKTVAKALTEAEIPEDYWDDDYSVLIDGPSKPHLLTDAASDFGADVILLGPNQAAPKGRFLAGSTADALLHYSPVPLGLTPRKPKLSKHGVTRVNFAFTDNHGSNEDPALGSAAALADAWGVPLRIVAFSPSGFMDTPMNSKVDVSAEFAHQWREHSLALLDCARDNVVENFPDLTVSTAIGSGSGWGGAVDSLKWKKGDLMVLGSNPLGPFARVFIGSTATELIPHMGVPVLVRPGENRKA</sequence>
<dbReference type="InterPro" id="IPR006016">
    <property type="entry name" value="UspA"/>
</dbReference>
<evidence type="ECO:0000313" key="4">
    <source>
        <dbReference type="Proteomes" id="UP001220064"/>
    </source>
</evidence>
<evidence type="ECO:0000256" key="1">
    <source>
        <dbReference type="ARBA" id="ARBA00008791"/>
    </source>
</evidence>
<reference evidence="3 4" key="1">
    <citation type="submission" date="2020-10" db="EMBL/GenBank/DDBJ databases">
        <title>Complete genome sequence of Corynebacterium massiliense DSM 45435, type strain of Corynebacterium massiliense.</title>
        <authorList>
            <person name="Busche T."/>
            <person name="Kalinowski J."/>
            <person name="Ruckert C."/>
        </authorList>
    </citation>
    <scope>NUCLEOTIDE SEQUENCE [LARGE SCALE GENOMIC DNA]</scope>
    <source>
        <strain evidence="3 4">DSM 45435</strain>
    </source>
</reference>
<evidence type="ECO:0000313" key="3">
    <source>
        <dbReference type="EMBL" id="WCZ33410.1"/>
    </source>
</evidence>
<proteinExistence type="inferred from homology"/>